<evidence type="ECO:0000256" key="1">
    <source>
        <dbReference type="ARBA" id="ARBA00022630"/>
    </source>
</evidence>
<reference evidence="4 5" key="1">
    <citation type="submission" date="2022-02" db="EMBL/GenBank/DDBJ databases">
        <title>Genome of Erysipelotrichaceae sp. nov. NSJ-176 isolated from human feces.</title>
        <authorList>
            <person name="Abdugheni R."/>
        </authorList>
    </citation>
    <scope>NUCLEOTIDE SEQUENCE [LARGE SCALE GENOMIC DNA]</scope>
    <source>
        <strain evidence="4 5">NSJ-176</strain>
    </source>
</reference>
<evidence type="ECO:0000256" key="2">
    <source>
        <dbReference type="ARBA" id="ARBA00022643"/>
    </source>
</evidence>
<keyword evidence="5" id="KW-1185">Reference proteome</keyword>
<gene>
    <name evidence="4" type="ORF">LQE99_13750</name>
</gene>
<dbReference type="PANTHER" id="PTHR43278:SF2">
    <property type="entry name" value="IRON-SULFUR FLAVOPROTEIN"/>
    <property type="match status" value="1"/>
</dbReference>
<feature type="domain" description="NADPH-dependent FMN reductase-like" evidence="3">
    <location>
        <begin position="3"/>
        <end position="106"/>
    </location>
</feature>
<dbReference type="Gene3D" id="3.40.50.360">
    <property type="match status" value="1"/>
</dbReference>
<organism evidence="4 5">
    <name type="scientific">Amedibacillus hominis</name>
    <dbReference type="NCBI Taxonomy" id="2897776"/>
    <lineage>
        <taxon>Bacteria</taxon>
        <taxon>Bacillati</taxon>
        <taxon>Bacillota</taxon>
        <taxon>Erysipelotrichia</taxon>
        <taxon>Erysipelotrichales</taxon>
        <taxon>Erysipelotrichaceae</taxon>
        <taxon>Amedibacillus</taxon>
    </lineage>
</organism>
<dbReference type="InterPro" id="IPR005025">
    <property type="entry name" value="FMN_Rdtase-like_dom"/>
</dbReference>
<protein>
    <submittedName>
        <fullName evidence="4">Flavodoxin family protein</fullName>
    </submittedName>
</protein>
<evidence type="ECO:0000313" key="4">
    <source>
        <dbReference type="EMBL" id="MCH4286186.1"/>
    </source>
</evidence>
<keyword evidence="1" id="KW-0285">Flavoprotein</keyword>
<dbReference type="SUPFAM" id="SSF52218">
    <property type="entry name" value="Flavoproteins"/>
    <property type="match status" value="1"/>
</dbReference>
<sequence length="179" mass="20071">MKKICVISTSYRKQGNSDLLADEFIKGALEKGHEVEKIYLSNQTINFCRGCLHCQTSGTCIIKDDISEILEKMKTSDVLVFATPIYFYEMSGQMKTLLDRSNPLYASDYQFRDIYLIATAADDDITCMNRCIEGLNGWITCFEHAQLKGVMKGVDVDGFGEVKSKTGLLSLAYNMGKQV</sequence>
<dbReference type="PANTHER" id="PTHR43278">
    <property type="entry name" value="NAD(P)H-DEPENDENT FMN-CONTAINING OXIDOREDUCTASE YWQN-RELATED"/>
    <property type="match status" value="1"/>
</dbReference>
<evidence type="ECO:0000259" key="3">
    <source>
        <dbReference type="Pfam" id="PF03358"/>
    </source>
</evidence>
<name>A0ABS9R945_9FIRM</name>
<dbReference type="InterPro" id="IPR051796">
    <property type="entry name" value="ISF_SsuE-like"/>
</dbReference>
<keyword evidence="2" id="KW-0288">FMN</keyword>
<dbReference type="Pfam" id="PF03358">
    <property type="entry name" value="FMN_red"/>
    <property type="match status" value="1"/>
</dbReference>
<dbReference type="InterPro" id="IPR029039">
    <property type="entry name" value="Flavoprotein-like_sf"/>
</dbReference>
<proteinExistence type="predicted"/>
<comment type="caution">
    <text evidence="4">The sequence shown here is derived from an EMBL/GenBank/DDBJ whole genome shotgun (WGS) entry which is preliminary data.</text>
</comment>
<dbReference type="RefSeq" id="WP_117453190.1">
    <property type="nucleotide sequence ID" value="NZ_JAKVPQ010000011.1"/>
</dbReference>
<dbReference type="EMBL" id="JAKVPQ010000011">
    <property type="protein sequence ID" value="MCH4286186.1"/>
    <property type="molecule type" value="Genomic_DNA"/>
</dbReference>
<dbReference type="Proteomes" id="UP001202402">
    <property type="component" value="Unassembled WGS sequence"/>
</dbReference>
<accession>A0ABS9R945</accession>
<evidence type="ECO:0000313" key="5">
    <source>
        <dbReference type="Proteomes" id="UP001202402"/>
    </source>
</evidence>